<organism evidence="1 2">
    <name type="scientific">Microbulbifer epialgicus</name>
    <dbReference type="NCBI Taxonomy" id="393907"/>
    <lineage>
        <taxon>Bacteria</taxon>
        <taxon>Pseudomonadati</taxon>
        <taxon>Pseudomonadota</taxon>
        <taxon>Gammaproteobacteria</taxon>
        <taxon>Cellvibrionales</taxon>
        <taxon>Microbulbiferaceae</taxon>
        <taxon>Microbulbifer</taxon>
    </lineage>
</organism>
<gene>
    <name evidence="1" type="ORF">ACCI49_16230</name>
</gene>
<dbReference type="RefSeq" id="WP_020411367.1">
    <property type="nucleotide sequence ID" value="NZ_JBGMEK010000042.1"/>
</dbReference>
<dbReference type="Proteomes" id="UP001569428">
    <property type="component" value="Unassembled WGS sequence"/>
</dbReference>
<keyword evidence="2" id="KW-1185">Reference proteome</keyword>
<proteinExistence type="predicted"/>
<sequence>MTAVNKVLEGRVLTERTRSPKAGLDLYLLRLNEPVMSMQSWDRIATARSDRNGRFSFNISEAGPYELRWKHEADAVEHELHIGDFDTKKQIEVIYSNKERKVFPWAKDL</sequence>
<name>A0ABV4P287_9GAMM</name>
<evidence type="ECO:0000313" key="2">
    <source>
        <dbReference type="Proteomes" id="UP001569428"/>
    </source>
</evidence>
<evidence type="ECO:0008006" key="3">
    <source>
        <dbReference type="Google" id="ProtNLM"/>
    </source>
</evidence>
<comment type="caution">
    <text evidence="1">The sequence shown here is derived from an EMBL/GenBank/DDBJ whole genome shotgun (WGS) entry which is preliminary data.</text>
</comment>
<reference evidence="1 2" key="1">
    <citation type="submission" date="2024-08" db="EMBL/GenBank/DDBJ databases">
        <authorList>
            <person name="Ishaq N."/>
        </authorList>
    </citation>
    <scope>NUCLEOTIDE SEQUENCE [LARGE SCALE GENOMIC DNA]</scope>
    <source>
        <strain evidence="1 2">DSM 18651</strain>
    </source>
</reference>
<protein>
    <recommendedName>
        <fullName evidence="3">Carboxypeptidase regulatory-like domain-containing protein</fullName>
    </recommendedName>
</protein>
<dbReference type="EMBL" id="JBGMEK010000042">
    <property type="protein sequence ID" value="MFA0812461.1"/>
    <property type="molecule type" value="Genomic_DNA"/>
</dbReference>
<evidence type="ECO:0000313" key="1">
    <source>
        <dbReference type="EMBL" id="MFA0812461.1"/>
    </source>
</evidence>
<accession>A0ABV4P287</accession>